<proteinExistence type="predicted"/>
<dbReference type="InterPro" id="IPR019284">
    <property type="entry name" value="RP532"/>
</dbReference>
<keyword evidence="1" id="KW-0472">Membrane</keyword>
<evidence type="ECO:0000313" key="2">
    <source>
        <dbReference type="EMBL" id="MFD2259471.1"/>
    </source>
</evidence>
<reference evidence="3" key="1">
    <citation type="journal article" date="2019" name="Int. J. Syst. Evol. Microbiol.">
        <title>The Global Catalogue of Microorganisms (GCM) 10K type strain sequencing project: providing services to taxonomists for standard genome sequencing and annotation.</title>
        <authorList>
            <consortium name="The Broad Institute Genomics Platform"/>
            <consortium name="The Broad Institute Genome Sequencing Center for Infectious Disease"/>
            <person name="Wu L."/>
            <person name="Ma J."/>
        </authorList>
    </citation>
    <scope>NUCLEOTIDE SEQUENCE [LARGE SCALE GENOMIC DNA]</scope>
    <source>
        <strain evidence="3">KCTC 23707</strain>
    </source>
</reference>
<evidence type="ECO:0000313" key="3">
    <source>
        <dbReference type="Proteomes" id="UP001597373"/>
    </source>
</evidence>
<accession>A0ABW5DHI8</accession>
<dbReference type="EMBL" id="JBHUIR010000020">
    <property type="protein sequence ID" value="MFD2259471.1"/>
    <property type="molecule type" value="Genomic_DNA"/>
</dbReference>
<gene>
    <name evidence="2" type="ORF">ACFSMZ_06805</name>
</gene>
<evidence type="ECO:0000256" key="1">
    <source>
        <dbReference type="SAM" id="Phobius"/>
    </source>
</evidence>
<name>A0ABW5DHI8_9HYPH</name>
<sequence>MRGDRPGSAERIIQMAEKAQDHNRKMEEAIIRASIWEARAGMILGASVLLILIGLAVWAGMSGNNILAGMLLTSGMLSGAAALIWGNHNGRS</sequence>
<keyword evidence="3" id="KW-1185">Reference proteome</keyword>
<dbReference type="Pfam" id="PF10097">
    <property type="entry name" value="DUF2335"/>
    <property type="match status" value="1"/>
</dbReference>
<keyword evidence="1" id="KW-0812">Transmembrane</keyword>
<comment type="caution">
    <text evidence="2">The sequence shown here is derived from an EMBL/GenBank/DDBJ whole genome shotgun (WGS) entry which is preliminary data.</text>
</comment>
<keyword evidence="1" id="KW-1133">Transmembrane helix</keyword>
<organism evidence="2 3">
    <name type="scientific">Chelativorans composti</name>
    <dbReference type="NCBI Taxonomy" id="768533"/>
    <lineage>
        <taxon>Bacteria</taxon>
        <taxon>Pseudomonadati</taxon>
        <taxon>Pseudomonadota</taxon>
        <taxon>Alphaproteobacteria</taxon>
        <taxon>Hyphomicrobiales</taxon>
        <taxon>Phyllobacteriaceae</taxon>
        <taxon>Chelativorans</taxon>
    </lineage>
</organism>
<dbReference type="RefSeq" id="WP_345098765.1">
    <property type="nucleotide sequence ID" value="NZ_BAABGS010000018.1"/>
</dbReference>
<dbReference type="Proteomes" id="UP001597373">
    <property type="component" value="Unassembled WGS sequence"/>
</dbReference>
<feature type="transmembrane region" description="Helical" evidence="1">
    <location>
        <begin position="66"/>
        <end position="86"/>
    </location>
</feature>
<protein>
    <submittedName>
        <fullName evidence="2">DUF2335 domain-containing protein</fullName>
    </submittedName>
</protein>
<feature type="transmembrane region" description="Helical" evidence="1">
    <location>
        <begin position="40"/>
        <end position="60"/>
    </location>
</feature>